<dbReference type="PANTHER" id="PTHR11831:SF5">
    <property type="entry name" value="40S RIBOSOMAL PROTEIN S9"/>
    <property type="match status" value="1"/>
</dbReference>
<dbReference type="GO" id="GO:0015935">
    <property type="term" value="C:small ribosomal subunit"/>
    <property type="evidence" value="ECO:0007669"/>
    <property type="project" value="InterPro"/>
</dbReference>
<feature type="domain" description="RNA-binding S4" evidence="7">
    <location>
        <begin position="104"/>
        <end position="166"/>
    </location>
</feature>
<gene>
    <name evidence="6" type="primary">rps4</name>
    <name evidence="9" type="ORF">A6E15_07395</name>
</gene>
<dbReference type="EMBL" id="LWLN01000001">
    <property type="protein sequence ID" value="OLZ40826.1"/>
    <property type="molecule type" value="Genomic_DNA"/>
</dbReference>
<dbReference type="GO" id="GO:0042274">
    <property type="term" value="P:ribosomal small subunit biogenesis"/>
    <property type="evidence" value="ECO:0007669"/>
    <property type="project" value="TreeGrafter"/>
</dbReference>
<evidence type="ECO:0000256" key="1">
    <source>
        <dbReference type="ARBA" id="ARBA00007465"/>
    </source>
</evidence>
<comment type="function">
    <text evidence="6">One of the primary rRNA binding proteins, it binds directly to 16S rRNA where it nucleates assembly of the body of the 30S subunit.</text>
</comment>
<dbReference type="Gene3D" id="3.10.290.10">
    <property type="entry name" value="RNA-binding S4 domain"/>
    <property type="match status" value="1"/>
</dbReference>
<dbReference type="PANTHER" id="PTHR11831">
    <property type="entry name" value="30S 40S RIBOSOMAL PROTEIN"/>
    <property type="match status" value="1"/>
</dbReference>
<dbReference type="Proteomes" id="UP000189370">
    <property type="component" value="Unassembled WGS sequence"/>
</dbReference>
<protein>
    <recommendedName>
        <fullName evidence="6">Small ribosomal subunit protein uS4</fullName>
    </recommendedName>
</protein>
<keyword evidence="2 6" id="KW-0699">rRNA-binding</keyword>
<dbReference type="SUPFAM" id="SSF55174">
    <property type="entry name" value="Alpha-L RNA-binding motif"/>
    <property type="match status" value="1"/>
</dbReference>
<evidence type="ECO:0000256" key="4">
    <source>
        <dbReference type="ARBA" id="ARBA00022980"/>
    </source>
</evidence>
<keyword evidence="3 6" id="KW-0694">RNA-binding</keyword>
<dbReference type="HAMAP" id="MF_01306_A">
    <property type="entry name" value="Ribosomal_uS4_A"/>
    <property type="match status" value="1"/>
</dbReference>
<dbReference type="PROSITE" id="PS50889">
    <property type="entry name" value="S4"/>
    <property type="match status" value="1"/>
</dbReference>
<dbReference type="GO" id="GO:0019843">
    <property type="term" value="F:rRNA binding"/>
    <property type="evidence" value="ECO:0007669"/>
    <property type="project" value="UniProtKB-UniRule"/>
</dbReference>
<comment type="caution">
    <text evidence="9">The sequence shown here is derived from an EMBL/GenBank/DDBJ whole genome shotgun (WGS) entry which is preliminary data.</text>
</comment>
<comment type="subunit">
    <text evidence="6">Part of the 30S ribosomal subunit. Contacts protein S5. The interaction surface between S4 and S5 is involved in control of translational fidelity.</text>
</comment>
<keyword evidence="4 6" id="KW-0689">Ribosomal protein</keyword>
<reference evidence="10" key="1">
    <citation type="submission" date="2016-04" db="EMBL/GenBank/DDBJ databases">
        <authorList>
            <person name="Chen S.-C."/>
            <person name="Lai M.-C."/>
        </authorList>
    </citation>
    <scope>NUCLEOTIDE SEQUENCE [LARGE SCALE GENOMIC DNA]</scope>
    <source>
        <strain evidence="10">AB14</strain>
    </source>
</reference>
<keyword evidence="5 6" id="KW-0687">Ribonucleoprotein</keyword>
<dbReference type="GO" id="GO:0003735">
    <property type="term" value="F:structural constituent of ribosome"/>
    <property type="evidence" value="ECO:0007669"/>
    <property type="project" value="InterPro"/>
</dbReference>
<evidence type="ECO:0000256" key="5">
    <source>
        <dbReference type="ARBA" id="ARBA00023274"/>
    </source>
</evidence>
<dbReference type="CDD" id="cd00165">
    <property type="entry name" value="S4"/>
    <property type="match status" value="1"/>
</dbReference>
<organism evidence="9 10">
    <name type="scientific">Natrinema saccharevitans</name>
    <dbReference type="NCBI Taxonomy" id="301967"/>
    <lineage>
        <taxon>Archaea</taxon>
        <taxon>Methanobacteriati</taxon>
        <taxon>Methanobacteriota</taxon>
        <taxon>Stenosarchaea group</taxon>
        <taxon>Halobacteria</taxon>
        <taxon>Halobacteriales</taxon>
        <taxon>Natrialbaceae</taxon>
        <taxon>Natrinema</taxon>
    </lineage>
</organism>
<dbReference type="NCBIfam" id="NF003139">
    <property type="entry name" value="PRK04051.1"/>
    <property type="match status" value="1"/>
</dbReference>
<dbReference type="InterPro" id="IPR001912">
    <property type="entry name" value="Ribosomal_uS4_N"/>
</dbReference>
<dbReference type="InterPro" id="IPR036986">
    <property type="entry name" value="S4_RNA-bd_sf"/>
</dbReference>
<dbReference type="SMART" id="SM01390">
    <property type="entry name" value="Ribosomal_S4"/>
    <property type="match status" value="1"/>
</dbReference>
<name>A0A1S8AW68_9EURY</name>
<dbReference type="OrthoDB" id="10429at2157"/>
<dbReference type="InterPro" id="IPR022802">
    <property type="entry name" value="Ribosomal_uS4_arc"/>
</dbReference>
<keyword evidence="10" id="KW-1185">Reference proteome</keyword>
<dbReference type="STRING" id="301967.A6E15_07395"/>
<dbReference type="AlphaFoldDB" id="A0A1S8AW68"/>
<dbReference type="RefSeq" id="WP_076145164.1">
    <property type="nucleotide sequence ID" value="NZ_LWLN01000001.1"/>
</dbReference>
<evidence type="ECO:0000259" key="8">
    <source>
        <dbReference type="SMART" id="SM01390"/>
    </source>
</evidence>
<dbReference type="InterPro" id="IPR022801">
    <property type="entry name" value="Ribosomal_uS4"/>
</dbReference>
<dbReference type="NCBIfam" id="TIGR01018">
    <property type="entry name" value="uS4_arch"/>
    <property type="match status" value="1"/>
</dbReference>
<dbReference type="GO" id="GO:0006412">
    <property type="term" value="P:translation"/>
    <property type="evidence" value="ECO:0007669"/>
    <property type="project" value="UniProtKB-UniRule"/>
</dbReference>
<proteinExistence type="inferred from homology"/>
<evidence type="ECO:0000313" key="10">
    <source>
        <dbReference type="Proteomes" id="UP000189370"/>
    </source>
</evidence>
<evidence type="ECO:0000259" key="7">
    <source>
        <dbReference type="SMART" id="SM00363"/>
    </source>
</evidence>
<evidence type="ECO:0000256" key="3">
    <source>
        <dbReference type="ARBA" id="ARBA00022884"/>
    </source>
</evidence>
<evidence type="ECO:0000256" key="6">
    <source>
        <dbReference type="HAMAP-Rule" id="MF_01306"/>
    </source>
</evidence>
<sequence>MPLGTDTKQYETPNHPYQGERIASEHSLIDRYGLKNKEELWRAQSELRSYRREARELLGQAQGDEVVQRRSEEFLGRLKRVGILDEADELGDILSLEIEDILERRLQTVVYRKGLANTTQQARQYITHGHIVVDGQRHRVPSYVVDVDEEELVDFEENSPLADELHPERAEGNQ</sequence>
<evidence type="ECO:0000313" key="9">
    <source>
        <dbReference type="EMBL" id="OLZ40826.1"/>
    </source>
</evidence>
<comment type="similarity">
    <text evidence="1 6">Belongs to the universal ribosomal protein uS4 family.</text>
</comment>
<accession>A0A1S8AW68</accession>
<feature type="domain" description="Small ribosomal subunit protein uS4 N-terminal" evidence="8">
    <location>
        <begin position="1"/>
        <end position="103"/>
    </location>
</feature>
<dbReference type="InterPro" id="IPR005710">
    <property type="entry name" value="Ribosomal_uS4_euk/arc"/>
</dbReference>
<evidence type="ECO:0000256" key="2">
    <source>
        <dbReference type="ARBA" id="ARBA00022730"/>
    </source>
</evidence>
<dbReference type="Pfam" id="PF01479">
    <property type="entry name" value="S4"/>
    <property type="match status" value="1"/>
</dbReference>
<dbReference type="SMART" id="SM00363">
    <property type="entry name" value="S4"/>
    <property type="match status" value="1"/>
</dbReference>
<comment type="function">
    <text evidence="6">With S5 and S12 plays an important role in translational accuracy.</text>
</comment>
<dbReference type="InterPro" id="IPR002942">
    <property type="entry name" value="S4_RNA-bd"/>
</dbReference>